<proteinExistence type="predicted"/>
<comment type="caution">
    <text evidence="2">The sequence shown here is derived from an EMBL/GenBank/DDBJ whole genome shotgun (WGS) entry which is preliminary data.</text>
</comment>
<evidence type="ECO:0000256" key="1">
    <source>
        <dbReference type="SAM" id="SignalP"/>
    </source>
</evidence>
<reference evidence="2" key="1">
    <citation type="submission" date="2022-03" db="EMBL/GenBank/DDBJ databases">
        <title>Gramella crocea sp. nov., isolated from activated sludge of a seafood processing plant.</title>
        <authorList>
            <person name="Zhang X."/>
        </authorList>
    </citation>
    <scope>NUCLEOTIDE SEQUENCE</scope>
    <source>
        <strain evidence="2">YJ019</strain>
    </source>
</reference>
<dbReference type="Proteomes" id="UP001139226">
    <property type="component" value="Unassembled WGS sequence"/>
</dbReference>
<dbReference type="EMBL" id="JAKVTV010000001">
    <property type="protein sequence ID" value="MCH4822743.1"/>
    <property type="molecule type" value="Genomic_DNA"/>
</dbReference>
<protein>
    <submittedName>
        <fullName evidence="2">Uncharacterized protein</fullName>
    </submittedName>
</protein>
<evidence type="ECO:0000313" key="3">
    <source>
        <dbReference type="Proteomes" id="UP001139226"/>
    </source>
</evidence>
<dbReference type="RefSeq" id="WP_240712864.1">
    <property type="nucleotide sequence ID" value="NZ_JAKVTV010000001.1"/>
</dbReference>
<evidence type="ECO:0000313" key="2">
    <source>
        <dbReference type="EMBL" id="MCH4822743.1"/>
    </source>
</evidence>
<keyword evidence="1" id="KW-0732">Signal</keyword>
<keyword evidence="3" id="KW-1185">Reference proteome</keyword>
<feature type="chain" id="PRO_5040734224" evidence="1">
    <location>
        <begin position="21"/>
        <end position="244"/>
    </location>
</feature>
<sequence>MKNYIMCVLAGFLCFTSVNAQEDSEPKSLYETMYMIPKPGMNKQFEEGVAAHNQKFHASGNDNQSMLRRVEYGNKAGWYVWVMNGTYASLDNRPNDDAHSSDWEDKVGEYVEEYGTVDLWSLNKELSSGMDKFRNQKRYEVWAVYLKPWEGYRFDESMKKIQKAFEKMGNRSMLVFDSEVSRKGGADVGLVWGYDKFADMENDSKLVDTYEEINGKGSWRLFLEEWRDVVEDIDMEHRVKVGDM</sequence>
<dbReference type="AlphaFoldDB" id="A0A9X1V4R7"/>
<gene>
    <name evidence="2" type="ORF">ML462_06110</name>
</gene>
<feature type="signal peptide" evidence="1">
    <location>
        <begin position="1"/>
        <end position="20"/>
    </location>
</feature>
<accession>A0A9X1V4R7</accession>
<name>A0A9X1V4R7_9FLAO</name>
<organism evidence="2 3">
    <name type="scientific">Christiangramia lutea</name>
    <dbReference type="NCBI Taxonomy" id="1607951"/>
    <lineage>
        <taxon>Bacteria</taxon>
        <taxon>Pseudomonadati</taxon>
        <taxon>Bacteroidota</taxon>
        <taxon>Flavobacteriia</taxon>
        <taxon>Flavobacteriales</taxon>
        <taxon>Flavobacteriaceae</taxon>
        <taxon>Christiangramia</taxon>
    </lineage>
</organism>